<evidence type="ECO:0000256" key="1">
    <source>
        <dbReference type="SAM" id="SignalP"/>
    </source>
</evidence>
<dbReference type="Gene3D" id="3.40.190.10">
    <property type="entry name" value="Periplasmic binding protein-like II"/>
    <property type="match status" value="1"/>
</dbReference>
<dbReference type="GO" id="GO:0043190">
    <property type="term" value="C:ATP-binding cassette (ABC) transporter complex"/>
    <property type="evidence" value="ECO:0007669"/>
    <property type="project" value="InterPro"/>
</dbReference>
<dbReference type="SUPFAM" id="SSF53850">
    <property type="entry name" value="Periplasmic binding protein-like II"/>
    <property type="match status" value="1"/>
</dbReference>
<dbReference type="PANTHER" id="PTHR30290:SF83">
    <property type="entry name" value="ABC TRANSPORTER SUBSTRATE-BINDING PROTEIN"/>
    <property type="match status" value="1"/>
</dbReference>
<reference evidence="3 4" key="1">
    <citation type="submission" date="2017-09" db="EMBL/GenBank/DDBJ databases">
        <title>Draft Genome Sequence of Corynebacterium accolens AH4003.</title>
        <authorList>
            <person name="Chen Y."/>
            <person name="Oosthuysen W.F."/>
            <person name="Kelley S."/>
            <person name="Horswill A."/>
        </authorList>
    </citation>
    <scope>NUCLEOTIDE SEQUENCE [LARGE SCALE GENOMIC DNA]</scope>
    <source>
        <strain evidence="3 4">AH4003</strain>
    </source>
</reference>
<dbReference type="PROSITE" id="PS51257">
    <property type="entry name" value="PROKAR_LIPOPROTEIN"/>
    <property type="match status" value="1"/>
</dbReference>
<dbReference type="Pfam" id="PF00496">
    <property type="entry name" value="SBP_bac_5"/>
    <property type="match status" value="1"/>
</dbReference>
<evidence type="ECO:0000313" key="3">
    <source>
        <dbReference type="EMBL" id="PCC81967.1"/>
    </source>
</evidence>
<evidence type="ECO:0000259" key="2">
    <source>
        <dbReference type="Pfam" id="PF00496"/>
    </source>
</evidence>
<keyword evidence="1" id="KW-0732">Signal</keyword>
<dbReference type="Proteomes" id="UP000218690">
    <property type="component" value="Unassembled WGS sequence"/>
</dbReference>
<dbReference type="InterPro" id="IPR000914">
    <property type="entry name" value="SBP_5_dom"/>
</dbReference>
<comment type="caution">
    <text evidence="3">The sequence shown here is derived from an EMBL/GenBank/DDBJ whole genome shotgun (WGS) entry which is preliminary data.</text>
</comment>
<dbReference type="CDD" id="cd00995">
    <property type="entry name" value="PBP2_NikA_DppA_OppA_like"/>
    <property type="match status" value="1"/>
</dbReference>
<feature type="domain" description="Solute-binding protein family 5" evidence="2">
    <location>
        <begin position="81"/>
        <end position="445"/>
    </location>
</feature>
<gene>
    <name evidence="3" type="ORF">COM45_11180</name>
</gene>
<feature type="chain" id="PRO_5039057734" evidence="1">
    <location>
        <begin position="21"/>
        <end position="528"/>
    </location>
</feature>
<feature type="signal peptide" evidence="1">
    <location>
        <begin position="1"/>
        <end position="20"/>
    </location>
</feature>
<dbReference type="GO" id="GO:0042597">
    <property type="term" value="C:periplasmic space"/>
    <property type="evidence" value="ECO:0007669"/>
    <property type="project" value="UniProtKB-ARBA"/>
</dbReference>
<accession>A0A2A4AHF4</accession>
<name>A0A2A4AHF4_9CORY</name>
<dbReference type="InterPro" id="IPR039424">
    <property type="entry name" value="SBP_5"/>
</dbReference>
<protein>
    <submittedName>
        <fullName evidence="3">ABC transporter substrate-binding protein</fullName>
    </submittedName>
</protein>
<dbReference type="PIRSF" id="PIRSF002741">
    <property type="entry name" value="MppA"/>
    <property type="match status" value="1"/>
</dbReference>
<sequence>MLKRVFSVSAAATLVLALSACVPPDQTPDISGVDFITTDGAEPQNPLLPADINDVPGATIVNLIYSGLVYLNEEGEAEYDVAQKITQTSPTEYDVVLREDAKFSDGSSVRARDFVDSWNAAVQNNMLSSYFFKPILGFGEGEPTMRGLKVTGDRTFHIELAEPTADFVKRLGHSVFFPMHPSAKKGYDAYGMNPIGNGPYRLARWDKDEKINLIPNAEYVGPRKSRNEGLEFRFYETEEESYAALQRGELDLVTDVPITHIHRFEEELDGRSFNETSAMFSFITIPANDPMFRGEAGALRRRAISMSFDRTRIAHEVLDDTVTPVTCFATQKYCPEMGMIPGQEVLVYNPEKARELWAKADAISPWTGPFLLGYNADGGHAEWVDAVTKQVSETLGIEAYGRAFTTFKKYRQAVTDRQMRGSFRSSWQAAYPSEVNFLEPVFASNSLLNESGFNNPEFDRLFKEANSELDKKVQEQKLVEAQSILLHDLPALPLWESNVVGGYDTDIARPHFSWKGKPFYFELTRAKG</sequence>
<dbReference type="InterPro" id="IPR030678">
    <property type="entry name" value="Peptide/Ni-bd"/>
</dbReference>
<dbReference type="AlphaFoldDB" id="A0A2A4AHF4"/>
<dbReference type="PANTHER" id="PTHR30290">
    <property type="entry name" value="PERIPLASMIC BINDING COMPONENT OF ABC TRANSPORTER"/>
    <property type="match status" value="1"/>
</dbReference>
<dbReference type="GO" id="GO:1904680">
    <property type="term" value="F:peptide transmembrane transporter activity"/>
    <property type="evidence" value="ECO:0007669"/>
    <property type="project" value="TreeGrafter"/>
</dbReference>
<organism evidence="3 4">
    <name type="scientific">Corynebacterium accolens</name>
    <dbReference type="NCBI Taxonomy" id="38284"/>
    <lineage>
        <taxon>Bacteria</taxon>
        <taxon>Bacillati</taxon>
        <taxon>Actinomycetota</taxon>
        <taxon>Actinomycetes</taxon>
        <taxon>Mycobacteriales</taxon>
        <taxon>Corynebacteriaceae</taxon>
        <taxon>Corynebacterium</taxon>
    </lineage>
</organism>
<dbReference type="Gene3D" id="3.10.105.10">
    <property type="entry name" value="Dipeptide-binding Protein, Domain 3"/>
    <property type="match status" value="1"/>
</dbReference>
<proteinExistence type="predicted"/>
<dbReference type="Gene3D" id="3.90.76.10">
    <property type="entry name" value="Dipeptide-binding Protein, Domain 1"/>
    <property type="match status" value="1"/>
</dbReference>
<dbReference type="EMBL" id="NWBP01000034">
    <property type="protein sequence ID" value="PCC81967.1"/>
    <property type="molecule type" value="Genomic_DNA"/>
</dbReference>
<dbReference type="GO" id="GO:0015833">
    <property type="term" value="P:peptide transport"/>
    <property type="evidence" value="ECO:0007669"/>
    <property type="project" value="TreeGrafter"/>
</dbReference>
<evidence type="ECO:0000313" key="4">
    <source>
        <dbReference type="Proteomes" id="UP000218690"/>
    </source>
</evidence>